<evidence type="ECO:0000256" key="7">
    <source>
        <dbReference type="ARBA" id="ARBA00022723"/>
    </source>
</evidence>
<dbReference type="EMBL" id="ML975155">
    <property type="protein sequence ID" value="KAF1813150.1"/>
    <property type="molecule type" value="Genomic_DNA"/>
</dbReference>
<evidence type="ECO:0000256" key="9">
    <source>
        <dbReference type="ARBA" id="ARBA00023049"/>
    </source>
</evidence>
<evidence type="ECO:0000256" key="6">
    <source>
        <dbReference type="ARBA" id="ARBA00022438"/>
    </source>
</evidence>
<gene>
    <name evidence="13 15" type="ORF">P152DRAFT_457507</name>
</gene>
<reference evidence="15" key="3">
    <citation type="submission" date="2025-04" db="UniProtKB">
        <authorList>
            <consortium name="RefSeq"/>
        </authorList>
    </citation>
    <scope>IDENTIFICATION</scope>
    <source>
        <strain evidence="15">CBS 781.70</strain>
    </source>
</reference>
<evidence type="ECO:0000256" key="10">
    <source>
        <dbReference type="ARBA" id="ARBA00023211"/>
    </source>
</evidence>
<protein>
    <recommendedName>
        <fullName evidence="5">Xaa-Pro aminopeptidase</fullName>
        <ecNumber evidence="5">3.4.11.9</ecNumber>
    </recommendedName>
    <alternativeName>
        <fullName evidence="11">Aminoacylproline aminopeptidase</fullName>
    </alternativeName>
</protein>
<evidence type="ECO:0000256" key="3">
    <source>
        <dbReference type="ARBA" id="ARBA00002443"/>
    </source>
</evidence>
<dbReference type="SUPFAM" id="SSF53092">
    <property type="entry name" value="Creatinase/prolidase N-terminal domain"/>
    <property type="match status" value="1"/>
</dbReference>
<dbReference type="PANTHER" id="PTHR43226">
    <property type="entry name" value="XAA-PRO AMINOPEPTIDASE 3"/>
    <property type="match status" value="1"/>
</dbReference>
<dbReference type="Gene3D" id="3.90.230.10">
    <property type="entry name" value="Creatinase/methionine aminopeptidase superfamily"/>
    <property type="match status" value="1"/>
</dbReference>
<sequence>MGDILKGKYPAKAHAKRVADLIIEKGGDPKGVLYLEGKKTQIYEDSDQPVLFRQRRHFYYLSGCDVPDCYLTYSMGDGILKLYIPPIHADEVIWSGLPLSVEEATETYDIDGCGYTDALNTDLADAQKSSGRTVYVIPGQVSDHVDLSAFSSKDTKSVKGAIETSRVRKDEYEVAMIRHANAISSDAHAALMKAAPSAKTEQELEAVFLKACIERGGRYQAYDSIVAAGTAGATLHYNKNNAPLKGKMNLLIDAGAEYRTYASDITRSFPINGSYSPESRAIYDIVLEMQNRSFDAIKAGMIWDDVHAIAHRVAIKGLLDIGILTGGTVDEIFAAKTSVAFFPHGLGHHLGMDTHDCGGNPNPNDPDPMFRYLRLRGHVPEDAVVTVEPGIYFCRFIIEPYLKDEKHKKYIDANVLEKYWVVGGIRIEDNVLVTKDGHVNLTTAPKTADAVEALIKGA</sequence>
<dbReference type="OrthoDB" id="10261878at2759"/>
<organism evidence="13">
    <name type="scientific">Eremomyces bilateralis CBS 781.70</name>
    <dbReference type="NCBI Taxonomy" id="1392243"/>
    <lineage>
        <taxon>Eukaryota</taxon>
        <taxon>Fungi</taxon>
        <taxon>Dikarya</taxon>
        <taxon>Ascomycota</taxon>
        <taxon>Pezizomycotina</taxon>
        <taxon>Dothideomycetes</taxon>
        <taxon>Dothideomycetes incertae sedis</taxon>
        <taxon>Eremomycetales</taxon>
        <taxon>Eremomycetaceae</taxon>
        <taxon>Eremomyces</taxon>
    </lineage>
</organism>
<keyword evidence="8" id="KW-0378">Hydrolase</keyword>
<evidence type="ECO:0000256" key="8">
    <source>
        <dbReference type="ARBA" id="ARBA00022801"/>
    </source>
</evidence>
<dbReference type="SUPFAM" id="SSF55920">
    <property type="entry name" value="Creatinase/aminopeptidase"/>
    <property type="match status" value="1"/>
</dbReference>
<keyword evidence="10" id="KW-0464">Manganese</keyword>
<dbReference type="SMART" id="SM01011">
    <property type="entry name" value="AMP_N"/>
    <property type="match status" value="1"/>
</dbReference>
<dbReference type="AlphaFoldDB" id="A0A6G1G5H8"/>
<dbReference type="GO" id="GO:0006508">
    <property type="term" value="P:proteolysis"/>
    <property type="evidence" value="ECO:0007669"/>
    <property type="project" value="TreeGrafter"/>
</dbReference>
<dbReference type="InterPro" id="IPR036005">
    <property type="entry name" value="Creatinase/aminopeptidase-like"/>
</dbReference>
<dbReference type="RefSeq" id="XP_033534781.1">
    <property type="nucleotide sequence ID" value="XM_033679240.1"/>
</dbReference>
<dbReference type="Proteomes" id="UP000504638">
    <property type="component" value="Unplaced"/>
</dbReference>
<dbReference type="GeneID" id="54419810"/>
<dbReference type="GO" id="GO:0030145">
    <property type="term" value="F:manganese ion binding"/>
    <property type="evidence" value="ECO:0007669"/>
    <property type="project" value="InterPro"/>
</dbReference>
<evidence type="ECO:0000256" key="2">
    <source>
        <dbReference type="ARBA" id="ARBA00001936"/>
    </source>
</evidence>
<dbReference type="InterPro" id="IPR029149">
    <property type="entry name" value="Creatin/AminoP/Spt16_N"/>
</dbReference>
<dbReference type="InterPro" id="IPR007865">
    <property type="entry name" value="Aminopep_P_N"/>
</dbReference>
<dbReference type="Pfam" id="PF05195">
    <property type="entry name" value="AMP_N"/>
    <property type="match status" value="1"/>
</dbReference>
<dbReference type="PANTHER" id="PTHR43226:SF1">
    <property type="entry name" value="XAA-PRO DIPEPTIDASE"/>
    <property type="match status" value="1"/>
</dbReference>
<comment type="catalytic activity">
    <reaction evidence="1">
        <text>Release of any N-terminal amino acid, including proline, that is linked to proline, even from a dipeptide or tripeptide.</text>
        <dbReference type="EC" id="3.4.11.9"/>
    </reaction>
</comment>
<dbReference type="Pfam" id="PF00557">
    <property type="entry name" value="Peptidase_M24"/>
    <property type="match status" value="1"/>
</dbReference>
<dbReference type="EC" id="3.4.11.9" evidence="5"/>
<comment type="cofactor">
    <cofactor evidence="2">
        <name>Mn(2+)</name>
        <dbReference type="ChEBI" id="CHEBI:29035"/>
    </cofactor>
</comment>
<comment type="function">
    <text evidence="3">Catalyzes the removal of a penultimate prolyl residue from the N-termini of peptides.</text>
</comment>
<feature type="domain" description="Aminopeptidase P N-terminal" evidence="12">
    <location>
        <begin position="9"/>
        <end position="143"/>
    </location>
</feature>
<keyword evidence="6 13" id="KW-0645">Protease</keyword>
<evidence type="ECO:0000313" key="13">
    <source>
        <dbReference type="EMBL" id="KAF1813150.1"/>
    </source>
</evidence>
<evidence type="ECO:0000313" key="14">
    <source>
        <dbReference type="Proteomes" id="UP000504638"/>
    </source>
</evidence>
<keyword evidence="7" id="KW-0479">Metal-binding</keyword>
<evidence type="ECO:0000256" key="4">
    <source>
        <dbReference type="ARBA" id="ARBA00008766"/>
    </source>
</evidence>
<comment type="similarity">
    <text evidence="4">Belongs to the peptidase M24B family.</text>
</comment>
<dbReference type="GO" id="GO:0070006">
    <property type="term" value="F:metalloaminopeptidase activity"/>
    <property type="evidence" value="ECO:0007669"/>
    <property type="project" value="InterPro"/>
</dbReference>
<evidence type="ECO:0000259" key="12">
    <source>
        <dbReference type="SMART" id="SM01011"/>
    </source>
</evidence>
<reference evidence="13 15" key="1">
    <citation type="submission" date="2020-01" db="EMBL/GenBank/DDBJ databases">
        <authorList>
            <consortium name="DOE Joint Genome Institute"/>
            <person name="Haridas S."/>
            <person name="Albert R."/>
            <person name="Binder M."/>
            <person name="Bloem J."/>
            <person name="Labutti K."/>
            <person name="Salamov A."/>
            <person name="Andreopoulos B."/>
            <person name="Baker S.E."/>
            <person name="Barry K."/>
            <person name="Bills G."/>
            <person name="Bluhm B.H."/>
            <person name="Cannon C."/>
            <person name="Castanera R."/>
            <person name="Culley D.E."/>
            <person name="Daum C."/>
            <person name="Ezra D."/>
            <person name="Gonzalez J.B."/>
            <person name="Henrissat B."/>
            <person name="Kuo A."/>
            <person name="Liang C."/>
            <person name="Lipzen A."/>
            <person name="Lutzoni F."/>
            <person name="Magnuson J."/>
            <person name="Mondo S."/>
            <person name="Nolan M."/>
            <person name="Ohm R."/>
            <person name="Pangilinan J."/>
            <person name="Park H.-J."/>
            <person name="Ramirez L."/>
            <person name="Alfaro M."/>
            <person name="Sun H."/>
            <person name="Tritt A."/>
            <person name="Yoshinaga Y."/>
            <person name="Zwiers L.-H."/>
            <person name="Turgeon B.G."/>
            <person name="Goodwin S.B."/>
            <person name="Spatafora J.W."/>
            <person name="Crous P.W."/>
            <person name="Grigoriev I.V."/>
        </authorList>
    </citation>
    <scope>NUCLEOTIDE SEQUENCE</scope>
    <source>
        <strain evidence="13 15">CBS 781.70</strain>
    </source>
</reference>
<evidence type="ECO:0000313" key="15">
    <source>
        <dbReference type="RefSeq" id="XP_033534781.1"/>
    </source>
</evidence>
<dbReference type="InterPro" id="IPR000994">
    <property type="entry name" value="Pept_M24"/>
</dbReference>
<dbReference type="Gene3D" id="3.40.350.10">
    <property type="entry name" value="Creatinase/prolidase N-terminal domain"/>
    <property type="match status" value="1"/>
</dbReference>
<reference evidence="15" key="2">
    <citation type="submission" date="2020-04" db="EMBL/GenBank/DDBJ databases">
        <authorList>
            <consortium name="NCBI Genome Project"/>
        </authorList>
    </citation>
    <scope>NUCLEOTIDE SEQUENCE</scope>
    <source>
        <strain evidence="15">CBS 781.70</strain>
    </source>
</reference>
<keyword evidence="6 13" id="KW-0031">Aminopeptidase</keyword>
<keyword evidence="9" id="KW-0482">Metalloprotease</keyword>
<evidence type="ECO:0000256" key="11">
    <source>
        <dbReference type="ARBA" id="ARBA00030849"/>
    </source>
</evidence>
<accession>A0A6G1G5H8</accession>
<proteinExistence type="inferred from homology"/>
<name>A0A6G1G5H8_9PEZI</name>
<evidence type="ECO:0000256" key="5">
    <source>
        <dbReference type="ARBA" id="ARBA00012574"/>
    </source>
</evidence>
<dbReference type="CDD" id="cd01087">
    <property type="entry name" value="Prolidase"/>
    <property type="match status" value="1"/>
</dbReference>
<evidence type="ECO:0000256" key="1">
    <source>
        <dbReference type="ARBA" id="ARBA00001424"/>
    </source>
</evidence>
<keyword evidence="14" id="KW-1185">Reference proteome</keyword>
<dbReference type="InterPro" id="IPR052433">
    <property type="entry name" value="X-Pro_dipept-like"/>
</dbReference>